<feature type="non-terminal residue" evidence="1">
    <location>
        <position position="58"/>
    </location>
</feature>
<sequence>AATVADRPVRVELGVMTPAQRAALTERLRAGRPRGIPFTADSLTRVIAVTSGKGGVGK</sequence>
<reference evidence="1 2" key="1">
    <citation type="journal article" date="2018" name="Nat. Biotechnol.">
        <title>A standardized bacterial taxonomy based on genome phylogeny substantially revises the tree of life.</title>
        <authorList>
            <person name="Parks D.H."/>
            <person name="Chuvochina M."/>
            <person name="Waite D.W."/>
            <person name="Rinke C."/>
            <person name="Skarshewski A."/>
            <person name="Chaumeil P.A."/>
            <person name="Hugenholtz P."/>
        </authorList>
    </citation>
    <scope>NUCLEOTIDE SEQUENCE [LARGE SCALE GENOMIC DNA]</scope>
    <source>
        <strain evidence="1">UBA9152</strain>
    </source>
</reference>
<accession>A0A3C1KBB8</accession>
<evidence type="ECO:0000313" key="2">
    <source>
        <dbReference type="Proteomes" id="UP000257479"/>
    </source>
</evidence>
<feature type="non-terminal residue" evidence="1">
    <location>
        <position position="1"/>
    </location>
</feature>
<organism evidence="1 2">
    <name type="scientific">Microbacterium ginsengisoli</name>
    <dbReference type="NCBI Taxonomy" id="400772"/>
    <lineage>
        <taxon>Bacteria</taxon>
        <taxon>Bacillati</taxon>
        <taxon>Actinomycetota</taxon>
        <taxon>Actinomycetes</taxon>
        <taxon>Micrococcales</taxon>
        <taxon>Microbacteriaceae</taxon>
        <taxon>Microbacterium</taxon>
    </lineage>
</organism>
<dbReference type="AlphaFoldDB" id="A0A3C1KBB8"/>
<protein>
    <submittedName>
        <fullName evidence="1">Sodium:proton antiporter</fullName>
    </submittedName>
</protein>
<dbReference type="EMBL" id="DMNG01000089">
    <property type="protein sequence ID" value="HAN23979.1"/>
    <property type="molecule type" value="Genomic_DNA"/>
</dbReference>
<name>A0A3C1KBB8_9MICO</name>
<dbReference type="Proteomes" id="UP000257479">
    <property type="component" value="Unassembled WGS sequence"/>
</dbReference>
<evidence type="ECO:0000313" key="1">
    <source>
        <dbReference type="EMBL" id="HAN23979.1"/>
    </source>
</evidence>
<comment type="caution">
    <text evidence="1">The sequence shown here is derived from an EMBL/GenBank/DDBJ whole genome shotgun (WGS) entry which is preliminary data.</text>
</comment>
<proteinExistence type="predicted"/>
<gene>
    <name evidence="1" type="ORF">DCP95_05325</name>
</gene>